<reference evidence="5 6" key="1">
    <citation type="submission" date="2017-09" db="EMBL/GenBank/DDBJ databases">
        <title>Bacterial strain isolated from the female urinary microbiota.</title>
        <authorList>
            <person name="Thomas-White K."/>
            <person name="Kumar N."/>
            <person name="Forster S."/>
            <person name="Putonti C."/>
            <person name="Lawley T."/>
            <person name="Wolfe A.J."/>
        </authorList>
    </citation>
    <scope>NUCLEOTIDE SEQUENCE [LARGE SCALE GENOMIC DNA]</scope>
    <source>
        <strain evidence="5 6">UMB0680</strain>
    </source>
</reference>
<evidence type="ECO:0000313" key="7">
    <source>
        <dbReference type="Proteomes" id="UP000549517"/>
    </source>
</evidence>
<evidence type="ECO:0000313" key="5">
    <source>
        <dbReference type="EMBL" id="PMB98414.1"/>
    </source>
</evidence>
<dbReference type="Proteomes" id="UP000549517">
    <property type="component" value="Unassembled WGS sequence"/>
</dbReference>
<dbReference type="GO" id="GO:0016722">
    <property type="term" value="F:oxidoreductase activity, acting on metal ions"/>
    <property type="evidence" value="ECO:0007669"/>
    <property type="project" value="InterPro"/>
</dbReference>
<organism evidence="5 6">
    <name type="scientific">Brevibacterium luteolum</name>
    <dbReference type="NCBI Taxonomy" id="199591"/>
    <lineage>
        <taxon>Bacteria</taxon>
        <taxon>Bacillati</taxon>
        <taxon>Actinomycetota</taxon>
        <taxon>Actinomycetes</taxon>
        <taxon>Micrococcales</taxon>
        <taxon>Brevibacteriaceae</taxon>
        <taxon>Brevibacterium</taxon>
    </lineage>
</organism>
<dbReference type="InterPro" id="IPR008331">
    <property type="entry name" value="Ferritin_DPS_dom"/>
</dbReference>
<dbReference type="GO" id="GO:0008199">
    <property type="term" value="F:ferric iron binding"/>
    <property type="evidence" value="ECO:0007669"/>
    <property type="project" value="InterPro"/>
</dbReference>
<evidence type="ECO:0000256" key="2">
    <source>
        <dbReference type="RuleBase" id="RU003875"/>
    </source>
</evidence>
<dbReference type="InterPro" id="IPR009078">
    <property type="entry name" value="Ferritin-like_SF"/>
</dbReference>
<evidence type="ECO:0000256" key="1">
    <source>
        <dbReference type="ARBA" id="ARBA00009497"/>
    </source>
</evidence>
<dbReference type="Pfam" id="PF00210">
    <property type="entry name" value="Ferritin"/>
    <property type="match status" value="1"/>
</dbReference>
<dbReference type="PANTHER" id="PTHR42932:SF3">
    <property type="entry name" value="DNA PROTECTION DURING STARVATION PROTEIN"/>
    <property type="match status" value="1"/>
</dbReference>
<dbReference type="SUPFAM" id="SSF47240">
    <property type="entry name" value="Ferritin-like"/>
    <property type="match status" value="1"/>
</dbReference>
<comment type="similarity">
    <text evidence="1 2">Belongs to the Dps family.</text>
</comment>
<dbReference type="Proteomes" id="UP000235703">
    <property type="component" value="Unassembled WGS sequence"/>
</dbReference>
<keyword evidence="6" id="KW-1185">Reference proteome</keyword>
<evidence type="ECO:0000313" key="4">
    <source>
        <dbReference type="EMBL" id="NNG80031.1"/>
    </source>
</evidence>
<reference evidence="4 7" key="2">
    <citation type="submission" date="2020-05" db="EMBL/GenBank/DDBJ databases">
        <title>MicrobeNet Type strains.</title>
        <authorList>
            <person name="Nicholson A.C."/>
        </authorList>
    </citation>
    <scope>NUCLEOTIDE SEQUENCE [LARGE SCALE GENOMIC DNA]</scope>
    <source>
        <strain evidence="4 7">CCUG 46604</strain>
    </source>
</reference>
<dbReference type="PROSITE" id="PS00818">
    <property type="entry name" value="DPS_1"/>
    <property type="match status" value="1"/>
</dbReference>
<dbReference type="NCBIfam" id="NF006975">
    <property type="entry name" value="PRK09448.1"/>
    <property type="match status" value="1"/>
</dbReference>
<dbReference type="EMBL" id="PNFZ01000002">
    <property type="protein sequence ID" value="PMB98414.1"/>
    <property type="molecule type" value="Genomic_DNA"/>
</dbReference>
<evidence type="ECO:0000313" key="6">
    <source>
        <dbReference type="Proteomes" id="UP000235703"/>
    </source>
</evidence>
<dbReference type="InterPro" id="IPR002177">
    <property type="entry name" value="DPS_DNA-bd"/>
</dbReference>
<dbReference type="Gene3D" id="1.20.1260.10">
    <property type="match status" value="1"/>
</dbReference>
<protein>
    <submittedName>
        <fullName evidence="5">DNA starvation/stationary phase protection protein Dps</fullName>
    </submittedName>
</protein>
<comment type="caution">
    <text evidence="5">The sequence shown here is derived from an EMBL/GenBank/DDBJ whole genome shotgun (WGS) entry which is preliminary data.</text>
</comment>
<accession>A0A2N6PIB1</accession>
<dbReference type="PIRSF" id="PIRSF005900">
    <property type="entry name" value="Dps"/>
    <property type="match status" value="1"/>
</dbReference>
<dbReference type="OrthoDB" id="9797687at2"/>
<dbReference type="PRINTS" id="PR01346">
    <property type="entry name" value="HELNAPAPROT"/>
</dbReference>
<gene>
    <name evidence="4" type="primary">dps</name>
    <name evidence="4" type="synonym">pexB</name>
    <name evidence="5" type="ORF">CJ198_03435</name>
    <name evidence="4" type="ORF">HLA91_11730</name>
</gene>
<evidence type="ECO:0000259" key="3">
    <source>
        <dbReference type="Pfam" id="PF00210"/>
    </source>
</evidence>
<proteinExistence type="inferred from homology"/>
<dbReference type="InterPro" id="IPR023188">
    <property type="entry name" value="DPS_DNA-bd_CS"/>
</dbReference>
<dbReference type="PANTHER" id="PTHR42932">
    <property type="entry name" value="GENERAL STRESS PROTEIN 20U"/>
    <property type="match status" value="1"/>
</dbReference>
<dbReference type="CDD" id="cd01043">
    <property type="entry name" value="DPS"/>
    <property type="match status" value="1"/>
</dbReference>
<feature type="domain" description="Ferritin/DPS" evidence="3">
    <location>
        <begin position="37"/>
        <end position="176"/>
    </location>
</feature>
<dbReference type="InterPro" id="IPR012347">
    <property type="entry name" value="Ferritin-like"/>
</dbReference>
<dbReference type="EMBL" id="JABEMC010000009">
    <property type="protein sequence ID" value="NNG80031.1"/>
    <property type="molecule type" value="Genomic_DNA"/>
</dbReference>
<name>A0A2N6PIB1_9MICO</name>
<sequence length="183" mass="20575">MLFPWLANVLDRGGKAVTKRPYTVPGLTNEDAKKVCEILQDRLNSMNDLHLTLKHAHWNVVGPNFIGVHEMLDPQVETVRGFADAIAERIAALGSSPVGVPGRLTYQRPWEDYDVDRAGTIEHIKALNRVYDGVVKSHRDAIEETGEIDPVTEDMLTGQSFELEQFQWFLRAHLEDGSGKIDQ</sequence>
<dbReference type="AlphaFoldDB" id="A0A2N6PIB1"/>